<dbReference type="GO" id="GO:0004497">
    <property type="term" value="F:monooxygenase activity"/>
    <property type="evidence" value="ECO:0007669"/>
    <property type="project" value="UniProtKB-KW"/>
</dbReference>
<keyword evidence="4" id="KW-1185">Reference proteome</keyword>
<dbReference type="InterPro" id="IPR002397">
    <property type="entry name" value="Cyt_P450_B"/>
</dbReference>
<comment type="caution">
    <text evidence="3">The sequence shown here is derived from an EMBL/GenBank/DDBJ whole genome shotgun (WGS) entry which is preliminary data.</text>
</comment>
<accession>A0A7W6BGQ7</accession>
<dbReference type="PANTHER" id="PTHR46696">
    <property type="entry name" value="P450, PUTATIVE (EUROFUNG)-RELATED"/>
    <property type="match status" value="1"/>
</dbReference>
<dbReference type="InterPro" id="IPR017972">
    <property type="entry name" value="Cyt_P450_CS"/>
</dbReference>
<evidence type="ECO:0000313" key="3">
    <source>
        <dbReference type="EMBL" id="MBB3925744.1"/>
    </source>
</evidence>
<sequence length="403" mass="46154">MNVATKLSVPDHVPAELVHEFDIYEDPGIRRDLHRQYSRILKEAPGIFWSPNNGGHWMVTRYDTINAVVMDTTHFSTEHSQIPKISNPPRFIPLNYDPPENMPYRKVLMPFFSPKAVKAMDEQIEFHANRIVDAVKDKGRCEFVRDVAAPFPVTVFMILMGLPLERFNDFRQMVDDFFNAQGTERLEGITAAMNAEILAIINARRAEPKEDLVSYLVNADMDGRKLTEYELLNMCFLLVLGGLDMVTNMLTFTTHRLAQEPEVQKRLIADPSLIDAATEEGLRLFGVVNVPRVVKKDVDLLGVPFRVGDMVLCTLPMAGWDDTKNDNPAVFDLDRKERHLLTFSTGAHLCLGHFLARTELRKMYRVWMEKIGEFRCAPDAEFHYRGGTVMALDRLDLVWDVKR</sequence>
<dbReference type="PRINTS" id="PR00359">
    <property type="entry name" value="BP450"/>
</dbReference>
<evidence type="ECO:0000313" key="4">
    <source>
        <dbReference type="Proteomes" id="UP000571950"/>
    </source>
</evidence>
<dbReference type="CDD" id="cd11035">
    <property type="entry name" value="P450cam-like"/>
    <property type="match status" value="1"/>
</dbReference>
<dbReference type="PROSITE" id="PS00086">
    <property type="entry name" value="CYTOCHROME_P450"/>
    <property type="match status" value="1"/>
</dbReference>
<protein>
    <submittedName>
        <fullName evidence="3">Cytochrome P450</fullName>
    </submittedName>
</protein>
<dbReference type="Pfam" id="PF00067">
    <property type="entry name" value="p450"/>
    <property type="match status" value="1"/>
</dbReference>
<keyword evidence="2" id="KW-0560">Oxidoreductase</keyword>
<proteinExistence type="inferred from homology"/>
<keyword evidence="2" id="KW-0408">Iron</keyword>
<keyword evidence="2" id="KW-0349">Heme</keyword>
<dbReference type="SUPFAM" id="SSF48264">
    <property type="entry name" value="Cytochrome P450"/>
    <property type="match status" value="1"/>
</dbReference>
<dbReference type="PANTHER" id="PTHR46696:SF6">
    <property type="entry name" value="P450, PUTATIVE (EUROFUNG)-RELATED"/>
    <property type="match status" value="1"/>
</dbReference>
<dbReference type="GO" id="GO:0016705">
    <property type="term" value="F:oxidoreductase activity, acting on paired donors, with incorporation or reduction of molecular oxygen"/>
    <property type="evidence" value="ECO:0007669"/>
    <property type="project" value="InterPro"/>
</dbReference>
<dbReference type="AlphaFoldDB" id="A0A7W6BGQ7"/>
<organism evidence="3 4">
    <name type="scientific">Sphingobium jiangsuense</name>
    <dbReference type="NCBI Taxonomy" id="870476"/>
    <lineage>
        <taxon>Bacteria</taxon>
        <taxon>Pseudomonadati</taxon>
        <taxon>Pseudomonadota</taxon>
        <taxon>Alphaproteobacteria</taxon>
        <taxon>Sphingomonadales</taxon>
        <taxon>Sphingomonadaceae</taxon>
        <taxon>Sphingobium</taxon>
    </lineage>
</organism>
<dbReference type="InterPro" id="IPR001128">
    <property type="entry name" value="Cyt_P450"/>
</dbReference>
<dbReference type="Proteomes" id="UP000571950">
    <property type="component" value="Unassembled WGS sequence"/>
</dbReference>
<dbReference type="RefSeq" id="WP_188071300.1">
    <property type="nucleotide sequence ID" value="NZ_BSPS01000020.1"/>
</dbReference>
<gene>
    <name evidence="3" type="ORF">GGR43_001459</name>
</gene>
<dbReference type="Gene3D" id="1.10.630.10">
    <property type="entry name" value="Cytochrome P450"/>
    <property type="match status" value="1"/>
</dbReference>
<name>A0A7W6BGQ7_9SPHN</name>
<keyword evidence="2" id="KW-0479">Metal-binding</keyword>
<evidence type="ECO:0000256" key="1">
    <source>
        <dbReference type="ARBA" id="ARBA00010617"/>
    </source>
</evidence>
<dbReference type="GO" id="GO:0020037">
    <property type="term" value="F:heme binding"/>
    <property type="evidence" value="ECO:0007669"/>
    <property type="project" value="InterPro"/>
</dbReference>
<dbReference type="InterPro" id="IPR036396">
    <property type="entry name" value="Cyt_P450_sf"/>
</dbReference>
<keyword evidence="2" id="KW-0503">Monooxygenase</keyword>
<comment type="similarity">
    <text evidence="1 2">Belongs to the cytochrome P450 family.</text>
</comment>
<evidence type="ECO:0000256" key="2">
    <source>
        <dbReference type="RuleBase" id="RU000461"/>
    </source>
</evidence>
<dbReference type="EMBL" id="JACIDT010000004">
    <property type="protein sequence ID" value="MBB3925744.1"/>
    <property type="molecule type" value="Genomic_DNA"/>
</dbReference>
<reference evidence="3 4" key="1">
    <citation type="submission" date="2020-08" db="EMBL/GenBank/DDBJ databases">
        <title>Genomic Encyclopedia of Type Strains, Phase IV (KMG-IV): sequencing the most valuable type-strain genomes for metagenomic binning, comparative biology and taxonomic classification.</title>
        <authorList>
            <person name="Goeker M."/>
        </authorList>
    </citation>
    <scope>NUCLEOTIDE SEQUENCE [LARGE SCALE GENOMIC DNA]</scope>
    <source>
        <strain evidence="3 4">DSM 26189</strain>
    </source>
</reference>
<dbReference type="GO" id="GO:0005506">
    <property type="term" value="F:iron ion binding"/>
    <property type="evidence" value="ECO:0007669"/>
    <property type="project" value="InterPro"/>
</dbReference>